<keyword evidence="3" id="KW-1185">Reference proteome</keyword>
<name>A0AAD2G110_9STRA</name>
<dbReference type="GO" id="GO:0005737">
    <property type="term" value="C:cytoplasm"/>
    <property type="evidence" value="ECO:0007669"/>
    <property type="project" value="TreeGrafter"/>
</dbReference>
<sequence>MSNDSNDNSANSSNLANMVQERKVWLEAHGAMEGIQEGAYQIKAELVDQRHLENLQLTPNSKLIHFQRHAQGYHNLIFRILEENGLPITDIYNPDPAVNPFVKPEIRDSPLTELGRSQCLEQRIKVEKLGIKPELVIVSPMHRALLTALLTFSQPPRDHDTTHNDTHSDTHNENENDAGPSFVAHSGCREELGILTCNWRRPLSETQIEFPQVDFGSLLATEGDEDSLFNLTEQENPTHQSQRIYDFLVDYLRVQPQSEIAVVGHSAWLFTMCNAVIDCGDDEELTSWFGTSEIRSMILTWETTKRGDE</sequence>
<gene>
    <name evidence="2" type="ORF">CYCCA115_LOCUS17669</name>
</gene>
<dbReference type="SUPFAM" id="SSF53254">
    <property type="entry name" value="Phosphoglycerate mutase-like"/>
    <property type="match status" value="1"/>
</dbReference>
<dbReference type="Proteomes" id="UP001295423">
    <property type="component" value="Unassembled WGS sequence"/>
</dbReference>
<reference evidence="2" key="1">
    <citation type="submission" date="2023-08" db="EMBL/GenBank/DDBJ databases">
        <authorList>
            <person name="Audoor S."/>
            <person name="Bilcke G."/>
        </authorList>
    </citation>
    <scope>NUCLEOTIDE SEQUENCE</scope>
</reference>
<comment type="caution">
    <text evidence="2">The sequence shown here is derived from an EMBL/GenBank/DDBJ whole genome shotgun (WGS) entry which is preliminary data.</text>
</comment>
<dbReference type="Gene3D" id="3.40.50.1240">
    <property type="entry name" value="Phosphoglycerate mutase-like"/>
    <property type="match status" value="1"/>
</dbReference>
<dbReference type="AlphaFoldDB" id="A0AAD2G110"/>
<feature type="region of interest" description="Disordered" evidence="1">
    <location>
        <begin position="154"/>
        <end position="180"/>
    </location>
</feature>
<dbReference type="PANTHER" id="PTHR48100:SF61">
    <property type="entry name" value="PHOSPHOGLYCERATE MUTASE"/>
    <property type="match status" value="1"/>
</dbReference>
<evidence type="ECO:0000313" key="3">
    <source>
        <dbReference type="Proteomes" id="UP001295423"/>
    </source>
</evidence>
<dbReference type="GO" id="GO:0016791">
    <property type="term" value="F:phosphatase activity"/>
    <property type="evidence" value="ECO:0007669"/>
    <property type="project" value="TreeGrafter"/>
</dbReference>
<dbReference type="PANTHER" id="PTHR48100">
    <property type="entry name" value="BROAD-SPECIFICITY PHOSPHATASE YOR283W-RELATED"/>
    <property type="match status" value="1"/>
</dbReference>
<dbReference type="EMBL" id="CAKOGP040001981">
    <property type="protein sequence ID" value="CAJ1959248.1"/>
    <property type="molecule type" value="Genomic_DNA"/>
</dbReference>
<evidence type="ECO:0000313" key="2">
    <source>
        <dbReference type="EMBL" id="CAJ1959248.1"/>
    </source>
</evidence>
<dbReference type="InterPro" id="IPR029033">
    <property type="entry name" value="His_PPase_superfam"/>
</dbReference>
<organism evidence="2 3">
    <name type="scientific">Cylindrotheca closterium</name>
    <dbReference type="NCBI Taxonomy" id="2856"/>
    <lineage>
        <taxon>Eukaryota</taxon>
        <taxon>Sar</taxon>
        <taxon>Stramenopiles</taxon>
        <taxon>Ochrophyta</taxon>
        <taxon>Bacillariophyta</taxon>
        <taxon>Bacillariophyceae</taxon>
        <taxon>Bacillariophycidae</taxon>
        <taxon>Bacillariales</taxon>
        <taxon>Bacillariaceae</taxon>
        <taxon>Cylindrotheca</taxon>
    </lineage>
</organism>
<feature type="compositionally biased region" description="Basic and acidic residues" evidence="1">
    <location>
        <begin position="156"/>
        <end position="174"/>
    </location>
</feature>
<accession>A0AAD2G110</accession>
<protein>
    <recommendedName>
        <fullName evidence="4">Phosphoglycerate mutase family protein</fullName>
    </recommendedName>
</protein>
<proteinExistence type="predicted"/>
<evidence type="ECO:0008006" key="4">
    <source>
        <dbReference type="Google" id="ProtNLM"/>
    </source>
</evidence>
<dbReference type="InterPro" id="IPR050275">
    <property type="entry name" value="PGM_Phosphatase"/>
</dbReference>
<evidence type="ECO:0000256" key="1">
    <source>
        <dbReference type="SAM" id="MobiDB-lite"/>
    </source>
</evidence>